<dbReference type="CDD" id="cd05233">
    <property type="entry name" value="SDR_c"/>
    <property type="match status" value="1"/>
</dbReference>
<keyword evidence="5" id="KW-1185">Reference proteome</keyword>
<protein>
    <submittedName>
        <fullName evidence="4">SDR family oxidoreductase</fullName>
    </submittedName>
</protein>
<dbReference type="InterPro" id="IPR050259">
    <property type="entry name" value="SDR"/>
</dbReference>
<dbReference type="PRINTS" id="PR00080">
    <property type="entry name" value="SDRFAMILY"/>
</dbReference>
<dbReference type="Proteomes" id="UP001524502">
    <property type="component" value="Unassembled WGS sequence"/>
</dbReference>
<dbReference type="SUPFAM" id="SSF51735">
    <property type="entry name" value="NAD(P)-binding Rossmann-fold domains"/>
    <property type="match status" value="1"/>
</dbReference>
<comment type="similarity">
    <text evidence="1 3">Belongs to the short-chain dehydrogenases/reductases (SDR) family.</text>
</comment>
<dbReference type="PRINTS" id="PR00081">
    <property type="entry name" value="GDHRDH"/>
</dbReference>
<evidence type="ECO:0000313" key="4">
    <source>
        <dbReference type="EMBL" id="MCQ4638281.1"/>
    </source>
</evidence>
<dbReference type="InterPro" id="IPR036291">
    <property type="entry name" value="NAD(P)-bd_dom_sf"/>
</dbReference>
<evidence type="ECO:0000256" key="1">
    <source>
        <dbReference type="ARBA" id="ARBA00006484"/>
    </source>
</evidence>
<dbReference type="EMBL" id="JANFXK010000024">
    <property type="protein sequence ID" value="MCQ4638281.1"/>
    <property type="molecule type" value="Genomic_DNA"/>
</dbReference>
<reference evidence="4 5" key="1">
    <citation type="submission" date="2022-06" db="EMBL/GenBank/DDBJ databases">
        <title>Isolation of gut microbiota from human fecal samples.</title>
        <authorList>
            <person name="Pamer E.G."/>
            <person name="Barat B."/>
            <person name="Waligurski E."/>
            <person name="Medina S."/>
            <person name="Paddock L."/>
            <person name="Mostad J."/>
        </authorList>
    </citation>
    <scope>NUCLEOTIDE SEQUENCE [LARGE SCALE GENOMIC DNA]</scope>
    <source>
        <strain evidence="4 5">SL.3.17</strain>
    </source>
</reference>
<evidence type="ECO:0000256" key="3">
    <source>
        <dbReference type="RuleBase" id="RU000363"/>
    </source>
</evidence>
<dbReference type="PANTHER" id="PTHR42879">
    <property type="entry name" value="3-OXOACYL-(ACYL-CARRIER-PROTEIN) REDUCTASE"/>
    <property type="match status" value="1"/>
</dbReference>
<proteinExistence type="inferred from homology"/>
<dbReference type="RefSeq" id="WP_256133477.1">
    <property type="nucleotide sequence ID" value="NZ_JANFXK010000024.1"/>
</dbReference>
<evidence type="ECO:0000256" key="2">
    <source>
        <dbReference type="ARBA" id="ARBA00023221"/>
    </source>
</evidence>
<sequence>MTKRIALVTGARKGLGQETAVELAKLGHDVALVARNACVETEERIKKEAPGVKAISYQCDISDPNQVEKMAAQVAKDLGNVDILINNAGIYPFMMFEDVSYDAWKKYFATNVDGPFNCCKAFLPHMKEQGWGRVVSIASNSFLNGADPKLSGYISTKGAVIGLTRALASEYGQYGITVNAVAPGLFVCESTIKEIGGEPGDEGADKWDLMYNLQAIPKYPYPADFVGAIKFLVSEEAGFMTAQTMYVDGGLARA</sequence>
<dbReference type="InterPro" id="IPR002347">
    <property type="entry name" value="SDR_fam"/>
</dbReference>
<keyword evidence="2" id="KW-0753">Steroid metabolism</keyword>
<name>A0ABT1RT16_9FIRM</name>
<dbReference type="Gene3D" id="3.40.50.720">
    <property type="entry name" value="NAD(P)-binding Rossmann-like Domain"/>
    <property type="match status" value="1"/>
</dbReference>
<accession>A0ABT1RT16</accession>
<comment type="caution">
    <text evidence="4">The sequence shown here is derived from an EMBL/GenBank/DDBJ whole genome shotgun (WGS) entry which is preliminary data.</text>
</comment>
<dbReference type="Pfam" id="PF00106">
    <property type="entry name" value="adh_short"/>
    <property type="match status" value="1"/>
</dbReference>
<keyword evidence="2" id="KW-0443">Lipid metabolism</keyword>
<dbReference type="PANTHER" id="PTHR42879:SF2">
    <property type="entry name" value="3-OXOACYL-[ACYL-CARRIER-PROTEIN] REDUCTASE FABG"/>
    <property type="match status" value="1"/>
</dbReference>
<gene>
    <name evidence="4" type="ORF">NE619_16240</name>
</gene>
<organism evidence="4 5">
    <name type="scientific">Anaerovorax odorimutans</name>
    <dbReference type="NCBI Taxonomy" id="109327"/>
    <lineage>
        <taxon>Bacteria</taxon>
        <taxon>Bacillati</taxon>
        <taxon>Bacillota</taxon>
        <taxon>Clostridia</taxon>
        <taxon>Peptostreptococcales</taxon>
        <taxon>Anaerovoracaceae</taxon>
        <taxon>Anaerovorax</taxon>
    </lineage>
</organism>
<evidence type="ECO:0000313" key="5">
    <source>
        <dbReference type="Proteomes" id="UP001524502"/>
    </source>
</evidence>